<sequence>MRAWDCLLIQKHNRGGLTSTSFTTPVFSQNTLFTLNVILKHFIKDPGSSEAIKQAQITTPPPPCLAFTVRRVCANMLCFGSTKHVADQINLGFLLTTFPNNYLLLFF</sequence>
<evidence type="ECO:0000313" key="1">
    <source>
        <dbReference type="EMBL" id="MEQ2237894.1"/>
    </source>
</evidence>
<dbReference type="Proteomes" id="UP001482620">
    <property type="component" value="Unassembled WGS sequence"/>
</dbReference>
<evidence type="ECO:0000313" key="2">
    <source>
        <dbReference type="Proteomes" id="UP001482620"/>
    </source>
</evidence>
<name>A0ABV0TYU3_9TELE</name>
<proteinExistence type="predicted"/>
<protein>
    <submittedName>
        <fullName evidence="1">Uncharacterized protein</fullName>
    </submittedName>
</protein>
<reference evidence="1 2" key="1">
    <citation type="submission" date="2021-06" db="EMBL/GenBank/DDBJ databases">
        <authorList>
            <person name="Palmer J.M."/>
        </authorList>
    </citation>
    <scope>NUCLEOTIDE SEQUENCE [LARGE SCALE GENOMIC DNA]</scope>
    <source>
        <strain evidence="2">if_2019</strain>
        <tissue evidence="1">Muscle</tissue>
    </source>
</reference>
<gene>
    <name evidence="1" type="ORF">ILYODFUR_027859</name>
</gene>
<keyword evidence="2" id="KW-1185">Reference proteome</keyword>
<comment type="caution">
    <text evidence="1">The sequence shown here is derived from an EMBL/GenBank/DDBJ whole genome shotgun (WGS) entry which is preliminary data.</text>
</comment>
<dbReference type="EMBL" id="JAHRIQ010050066">
    <property type="protein sequence ID" value="MEQ2237894.1"/>
    <property type="molecule type" value="Genomic_DNA"/>
</dbReference>
<accession>A0ABV0TYU3</accession>
<organism evidence="1 2">
    <name type="scientific">Ilyodon furcidens</name>
    <name type="common">goldbreast splitfin</name>
    <dbReference type="NCBI Taxonomy" id="33524"/>
    <lineage>
        <taxon>Eukaryota</taxon>
        <taxon>Metazoa</taxon>
        <taxon>Chordata</taxon>
        <taxon>Craniata</taxon>
        <taxon>Vertebrata</taxon>
        <taxon>Euteleostomi</taxon>
        <taxon>Actinopterygii</taxon>
        <taxon>Neopterygii</taxon>
        <taxon>Teleostei</taxon>
        <taxon>Neoteleostei</taxon>
        <taxon>Acanthomorphata</taxon>
        <taxon>Ovalentaria</taxon>
        <taxon>Atherinomorphae</taxon>
        <taxon>Cyprinodontiformes</taxon>
        <taxon>Goodeidae</taxon>
        <taxon>Ilyodon</taxon>
    </lineage>
</organism>